<evidence type="ECO:0000313" key="3">
    <source>
        <dbReference type="Proteomes" id="UP000494249"/>
    </source>
</evidence>
<proteinExistence type="predicted"/>
<reference evidence="2 3" key="1">
    <citation type="submission" date="2020-04" db="EMBL/GenBank/DDBJ databases">
        <authorList>
            <person name="De Canck E."/>
        </authorList>
    </citation>
    <scope>NUCLEOTIDE SEQUENCE [LARGE SCALE GENOMIC DNA]</scope>
    <source>
        <strain evidence="2 3">LMG 22037</strain>
    </source>
</reference>
<name>A0A6J5CEQ0_9BURK</name>
<gene>
    <name evidence="2" type="ORF">LMG22037_05752</name>
</gene>
<sequence length="105" mass="11040">MIKLTIAIAIASAALGMASIADAQDTKAAPTDEQMKAAQQFADTLADAATADKSHAKVKATVTWAGDWKCGVKVGDRDLQLEAAGPDPKRDCVQAMLQLARIKML</sequence>
<evidence type="ECO:0000256" key="1">
    <source>
        <dbReference type="SAM" id="SignalP"/>
    </source>
</evidence>
<organism evidence="2 3">
    <name type="scientific">Paraburkholderia phenoliruptrix</name>
    <dbReference type="NCBI Taxonomy" id="252970"/>
    <lineage>
        <taxon>Bacteria</taxon>
        <taxon>Pseudomonadati</taxon>
        <taxon>Pseudomonadota</taxon>
        <taxon>Betaproteobacteria</taxon>
        <taxon>Burkholderiales</taxon>
        <taxon>Burkholderiaceae</taxon>
        <taxon>Paraburkholderia</taxon>
    </lineage>
</organism>
<dbReference type="AlphaFoldDB" id="A0A6J5CEQ0"/>
<dbReference type="EMBL" id="CADIKB010000046">
    <property type="protein sequence ID" value="CAB3732927.1"/>
    <property type="molecule type" value="Genomic_DNA"/>
</dbReference>
<dbReference type="RefSeq" id="WP_035482938.1">
    <property type="nucleotide sequence ID" value="NZ_CADFGL010000043.1"/>
</dbReference>
<evidence type="ECO:0008006" key="4">
    <source>
        <dbReference type="Google" id="ProtNLM"/>
    </source>
</evidence>
<dbReference type="Proteomes" id="UP000494249">
    <property type="component" value="Unassembled WGS sequence"/>
</dbReference>
<feature type="chain" id="PRO_5026666995" description="BON domain-containing protein" evidence="1">
    <location>
        <begin position="24"/>
        <end position="105"/>
    </location>
</feature>
<protein>
    <recommendedName>
        <fullName evidence="4">BON domain-containing protein</fullName>
    </recommendedName>
</protein>
<accession>A0A6J5CEQ0</accession>
<evidence type="ECO:0000313" key="2">
    <source>
        <dbReference type="EMBL" id="CAB3732927.1"/>
    </source>
</evidence>
<keyword evidence="1" id="KW-0732">Signal</keyword>
<feature type="signal peptide" evidence="1">
    <location>
        <begin position="1"/>
        <end position="23"/>
    </location>
</feature>